<accession>A0A7W6E5J7</accession>
<keyword evidence="2" id="KW-1185">Reference proteome</keyword>
<gene>
    <name evidence="1" type="ORF">GGR95_002804</name>
</gene>
<evidence type="ECO:0000313" key="1">
    <source>
        <dbReference type="EMBL" id="MBB3995153.1"/>
    </source>
</evidence>
<sequence length="146" mass="16416">MLRHIEVPYTSQAHLPAGLNPQRISDRSRDLLNHLRLSAMGCRVAARTDLFEACALLTLEGEDAKRTFVATLVKCLPDAVNKPIKWFQPGASELSFDEAWVMRCLASIEDNDTSSLAFLLRSRIAAPDRRYIGYLLGRISEQFPQV</sequence>
<name>A0A7W6E5J7_9RHOB</name>
<dbReference type="Proteomes" id="UP000530268">
    <property type="component" value="Unassembled WGS sequence"/>
</dbReference>
<proteinExistence type="predicted"/>
<reference evidence="1 2" key="1">
    <citation type="submission" date="2020-08" db="EMBL/GenBank/DDBJ databases">
        <title>Genomic Encyclopedia of Type Strains, Phase IV (KMG-IV): sequencing the most valuable type-strain genomes for metagenomic binning, comparative biology and taxonomic classification.</title>
        <authorList>
            <person name="Goeker M."/>
        </authorList>
    </citation>
    <scope>NUCLEOTIDE SEQUENCE [LARGE SCALE GENOMIC DNA]</scope>
    <source>
        <strain evidence="1 2">DSM 102234</strain>
    </source>
</reference>
<dbReference type="AlphaFoldDB" id="A0A7W6E5J7"/>
<dbReference type="EMBL" id="JACIEI010000011">
    <property type="protein sequence ID" value="MBB3995153.1"/>
    <property type="molecule type" value="Genomic_DNA"/>
</dbReference>
<organism evidence="1 2">
    <name type="scientific">Sulfitobacter undariae</name>
    <dbReference type="NCBI Taxonomy" id="1563671"/>
    <lineage>
        <taxon>Bacteria</taxon>
        <taxon>Pseudomonadati</taxon>
        <taxon>Pseudomonadota</taxon>
        <taxon>Alphaproteobacteria</taxon>
        <taxon>Rhodobacterales</taxon>
        <taxon>Roseobacteraceae</taxon>
        <taxon>Sulfitobacter</taxon>
    </lineage>
</organism>
<protein>
    <submittedName>
        <fullName evidence="1">Uncharacterized protein</fullName>
    </submittedName>
</protein>
<evidence type="ECO:0000313" key="2">
    <source>
        <dbReference type="Proteomes" id="UP000530268"/>
    </source>
</evidence>
<comment type="caution">
    <text evidence="1">The sequence shown here is derived from an EMBL/GenBank/DDBJ whole genome shotgun (WGS) entry which is preliminary data.</text>
</comment>